<dbReference type="Gene3D" id="1.20.1150.12">
    <property type="entry name" value="Endoplasmic reticulum resident protein 29, C-terminal domain"/>
    <property type="match status" value="1"/>
</dbReference>
<dbReference type="eggNOG" id="ENOG502QSHC">
    <property type="taxonomic scope" value="Eukaryota"/>
</dbReference>
<reference evidence="6" key="2">
    <citation type="submission" date="2015-02" db="UniProtKB">
        <authorList>
            <consortium name="EnsemblMetazoa"/>
        </authorList>
    </citation>
    <scope>IDENTIFICATION</scope>
</reference>
<dbReference type="OMA" id="FPYGDKH"/>
<dbReference type="AlphaFoldDB" id="T1IXD9"/>
<protein>
    <recommendedName>
        <fullName evidence="1">Endoplasmic reticulum resident protein 29</fullName>
    </recommendedName>
</protein>
<feature type="domain" description="Endoplasmic reticulum resident protein 29 C-terminal" evidence="4">
    <location>
        <begin position="150"/>
        <end position="243"/>
    </location>
</feature>
<dbReference type="InterPro" id="IPR011679">
    <property type="entry name" value="ERp29_C"/>
</dbReference>
<accession>T1IXD9</accession>
<dbReference type="GO" id="GO:0005788">
    <property type="term" value="C:endoplasmic reticulum lumen"/>
    <property type="evidence" value="ECO:0007669"/>
    <property type="project" value="InterPro"/>
</dbReference>
<dbReference type="STRING" id="126957.T1IXD9"/>
<reference evidence="7" key="1">
    <citation type="submission" date="2011-05" db="EMBL/GenBank/DDBJ databases">
        <authorList>
            <person name="Richards S.R."/>
            <person name="Qu J."/>
            <person name="Jiang H."/>
            <person name="Jhangiani S.N."/>
            <person name="Agravi P."/>
            <person name="Goodspeed R."/>
            <person name="Gross S."/>
            <person name="Mandapat C."/>
            <person name="Jackson L."/>
            <person name="Mathew T."/>
            <person name="Pu L."/>
            <person name="Thornton R."/>
            <person name="Saada N."/>
            <person name="Wilczek-Boney K.B."/>
            <person name="Lee S."/>
            <person name="Kovar C."/>
            <person name="Wu Y."/>
            <person name="Scherer S.E."/>
            <person name="Worley K.C."/>
            <person name="Muzny D.M."/>
            <person name="Gibbs R."/>
        </authorList>
    </citation>
    <scope>NUCLEOTIDE SEQUENCE</scope>
    <source>
        <strain evidence="7">Brora</strain>
    </source>
</reference>
<dbReference type="EnsemblMetazoa" id="SMAR005870-RA">
    <property type="protein sequence ID" value="SMAR005870-PA"/>
    <property type="gene ID" value="SMAR005870"/>
</dbReference>
<dbReference type="InterPro" id="IPR036356">
    <property type="entry name" value="ERp29_C_sf"/>
</dbReference>
<dbReference type="Pfam" id="PF07749">
    <property type="entry name" value="ERp29"/>
    <property type="match status" value="1"/>
</dbReference>
<evidence type="ECO:0000256" key="1">
    <source>
        <dbReference type="ARBA" id="ARBA00014173"/>
    </source>
</evidence>
<keyword evidence="2" id="KW-0256">Endoplasmic reticulum</keyword>
<feature type="domain" description="ERp29 N-terminal" evidence="5">
    <location>
        <begin position="25"/>
        <end position="147"/>
    </location>
</feature>
<feature type="chain" id="PRO_5004578949" description="Endoplasmic reticulum resident protein 29" evidence="3">
    <location>
        <begin position="24"/>
        <end position="249"/>
    </location>
</feature>
<keyword evidence="7" id="KW-1185">Reference proteome</keyword>
<dbReference type="HOGENOM" id="CLU_061309_0_0_1"/>
<dbReference type="CDD" id="cd00238">
    <property type="entry name" value="ERp29c"/>
    <property type="match status" value="1"/>
</dbReference>
<organism evidence="6 7">
    <name type="scientific">Strigamia maritima</name>
    <name type="common">European centipede</name>
    <name type="synonym">Geophilus maritimus</name>
    <dbReference type="NCBI Taxonomy" id="126957"/>
    <lineage>
        <taxon>Eukaryota</taxon>
        <taxon>Metazoa</taxon>
        <taxon>Ecdysozoa</taxon>
        <taxon>Arthropoda</taxon>
        <taxon>Myriapoda</taxon>
        <taxon>Chilopoda</taxon>
        <taxon>Pleurostigmophora</taxon>
        <taxon>Geophilomorpha</taxon>
        <taxon>Linotaeniidae</taxon>
        <taxon>Strigamia</taxon>
    </lineage>
</organism>
<evidence type="ECO:0000259" key="4">
    <source>
        <dbReference type="Pfam" id="PF07749"/>
    </source>
</evidence>
<dbReference type="FunFam" id="3.40.30.10:FF:000133">
    <property type="entry name" value="Endoplasmic reticulum resident protein 29"/>
    <property type="match status" value="1"/>
</dbReference>
<evidence type="ECO:0000259" key="5">
    <source>
        <dbReference type="Pfam" id="PF07912"/>
    </source>
</evidence>
<dbReference type="FunFam" id="1.20.1150.12:FF:000001">
    <property type="entry name" value="Endoplasmic reticulum resident protein 29"/>
    <property type="match status" value="1"/>
</dbReference>
<dbReference type="SUPFAM" id="SSF52833">
    <property type="entry name" value="Thioredoxin-like"/>
    <property type="match status" value="1"/>
</dbReference>
<dbReference type="InterPro" id="IPR016855">
    <property type="entry name" value="ERp29"/>
</dbReference>
<evidence type="ECO:0000313" key="7">
    <source>
        <dbReference type="Proteomes" id="UP000014500"/>
    </source>
</evidence>
<keyword evidence="3" id="KW-0732">Signal</keyword>
<evidence type="ECO:0000256" key="2">
    <source>
        <dbReference type="ARBA" id="ARBA00022824"/>
    </source>
</evidence>
<dbReference type="Pfam" id="PF07912">
    <property type="entry name" value="ERp29_N"/>
    <property type="match status" value="1"/>
</dbReference>
<dbReference type="PANTHER" id="PTHR12211">
    <property type="entry name" value="ENDOPLASMIC RETICULUM PROTEIN ERP29"/>
    <property type="match status" value="1"/>
</dbReference>
<evidence type="ECO:0000256" key="3">
    <source>
        <dbReference type="SAM" id="SignalP"/>
    </source>
</evidence>
<dbReference type="PANTHER" id="PTHR12211:SF0">
    <property type="entry name" value="ENDOPLASMIC RETICULUM RESIDENT PROTEIN 29"/>
    <property type="match status" value="1"/>
</dbReference>
<name>T1IXD9_STRMM</name>
<dbReference type="InterPro" id="IPR036249">
    <property type="entry name" value="Thioredoxin-like_sf"/>
</dbReference>
<feature type="signal peptide" evidence="3">
    <location>
        <begin position="1"/>
        <end position="23"/>
    </location>
</feature>
<proteinExistence type="predicted"/>
<dbReference type="PhylomeDB" id="T1IXD9"/>
<dbReference type="Proteomes" id="UP000014500">
    <property type="component" value="Unassembled WGS sequence"/>
</dbReference>
<dbReference type="SUPFAM" id="SSF47933">
    <property type="entry name" value="ERP29 C domain-like"/>
    <property type="match status" value="1"/>
</dbReference>
<dbReference type="EMBL" id="JH431646">
    <property type="status" value="NOT_ANNOTATED_CDS"/>
    <property type="molecule type" value="Genomic_DNA"/>
</dbReference>
<evidence type="ECO:0000313" key="6">
    <source>
        <dbReference type="EnsemblMetazoa" id="SMAR005870-PA"/>
    </source>
</evidence>
<dbReference type="InterPro" id="IPR012883">
    <property type="entry name" value="ERp29_N"/>
</dbReference>
<sequence>MRALGFIELICLLFVSFLALSSASTTKGAVSLDSWTFDKIIHKFKAVLVKFDTPYPFGEKHDEFSKVADAASTVNDLLVAEVGIKGTDYGELENHDLADRYGIKKEDFPILKLFVDGKDESHDYEEEFKADEIKKFIRMKSSVYIGLSSCLEKFDNMAIEFMNAKEEHKNIILSQAETMAKELTNEVEKKSADVYVKMMRKVIEKGEELIESELDRIGNIQKGKITKEKRDEIQSRLNILQSFRIRDEL</sequence>
<dbReference type="Gene3D" id="3.40.30.10">
    <property type="entry name" value="Glutaredoxin"/>
    <property type="match status" value="1"/>
</dbReference>
<dbReference type="GO" id="GO:0009306">
    <property type="term" value="P:protein secretion"/>
    <property type="evidence" value="ECO:0007669"/>
    <property type="project" value="InterPro"/>
</dbReference>